<evidence type="ECO:0000259" key="6">
    <source>
        <dbReference type="PROSITE" id="PS50237"/>
    </source>
</evidence>
<dbReference type="AlphaFoldDB" id="G3VPP2"/>
<organism evidence="7 8">
    <name type="scientific">Sarcophilus harrisii</name>
    <name type="common">Tasmanian devil</name>
    <name type="synonym">Sarcophilus laniarius</name>
    <dbReference type="NCBI Taxonomy" id="9305"/>
    <lineage>
        <taxon>Eukaryota</taxon>
        <taxon>Metazoa</taxon>
        <taxon>Chordata</taxon>
        <taxon>Craniata</taxon>
        <taxon>Vertebrata</taxon>
        <taxon>Euteleostomi</taxon>
        <taxon>Mammalia</taxon>
        <taxon>Metatheria</taxon>
        <taxon>Dasyuromorphia</taxon>
        <taxon>Dasyuridae</taxon>
        <taxon>Sarcophilus</taxon>
    </lineage>
</organism>
<reference evidence="7 8" key="1">
    <citation type="journal article" date="2011" name="Proc. Natl. Acad. Sci. U.S.A.">
        <title>Genetic diversity and population structure of the endangered marsupial Sarcophilus harrisii (Tasmanian devil).</title>
        <authorList>
            <person name="Miller W."/>
            <person name="Hayes V.M."/>
            <person name="Ratan A."/>
            <person name="Petersen D.C."/>
            <person name="Wittekindt N.E."/>
            <person name="Miller J."/>
            <person name="Walenz B."/>
            <person name="Knight J."/>
            <person name="Qi J."/>
            <person name="Zhao F."/>
            <person name="Wang Q."/>
            <person name="Bedoya-Reina O.C."/>
            <person name="Katiyar N."/>
            <person name="Tomsho L.P."/>
            <person name="Kasson L.M."/>
            <person name="Hardie R.A."/>
            <person name="Woodbridge P."/>
            <person name="Tindall E.A."/>
            <person name="Bertelsen M.F."/>
            <person name="Dixon D."/>
            <person name="Pyecroft S."/>
            <person name="Helgen K.M."/>
            <person name="Lesk A.M."/>
            <person name="Pringle T.H."/>
            <person name="Patterson N."/>
            <person name="Zhang Y."/>
            <person name="Kreiss A."/>
            <person name="Woods G.M."/>
            <person name="Jones M.E."/>
            <person name="Schuster S.C."/>
        </authorList>
    </citation>
    <scope>NUCLEOTIDE SEQUENCE [LARGE SCALE GENOMIC DNA]</scope>
</reference>
<evidence type="ECO:0000256" key="4">
    <source>
        <dbReference type="ARBA" id="ARBA00022786"/>
    </source>
</evidence>
<dbReference type="Gene3D" id="3.90.1750.10">
    <property type="entry name" value="Hect, E3 ligase catalytic domains"/>
    <property type="match status" value="1"/>
</dbReference>
<dbReference type="InterPro" id="IPR000569">
    <property type="entry name" value="HECT_dom"/>
</dbReference>
<evidence type="ECO:0000256" key="5">
    <source>
        <dbReference type="PROSITE-ProRule" id="PRU00104"/>
    </source>
</evidence>
<keyword evidence="3" id="KW-0808">Transferase</keyword>
<dbReference type="GeneTree" id="ENSGT00940000162279"/>
<dbReference type="PANTHER" id="PTHR45700:SF8">
    <property type="entry name" value="HECT-TYPE E3 UBIQUITIN TRANSFERASE"/>
    <property type="match status" value="1"/>
</dbReference>
<dbReference type="Pfam" id="PF00632">
    <property type="entry name" value="HECT"/>
    <property type="match status" value="1"/>
</dbReference>
<evidence type="ECO:0000256" key="3">
    <source>
        <dbReference type="ARBA" id="ARBA00022679"/>
    </source>
</evidence>
<dbReference type="GO" id="GO:0061630">
    <property type="term" value="F:ubiquitin protein ligase activity"/>
    <property type="evidence" value="ECO:0007669"/>
    <property type="project" value="UniProtKB-EC"/>
</dbReference>
<keyword evidence="8" id="KW-1185">Reference proteome</keyword>
<comment type="caution">
    <text evidence="5">Lacks conserved residue(s) required for the propagation of feature annotation.</text>
</comment>
<evidence type="ECO:0000313" key="7">
    <source>
        <dbReference type="Ensembl" id="ENSSHAP00000005147.2"/>
    </source>
</evidence>
<keyword evidence="4 5" id="KW-0833">Ubl conjugation pathway</keyword>
<name>G3VPP2_SARHA</name>
<protein>
    <recommendedName>
        <fullName evidence="2">HECT-type E3 ubiquitin transferase</fullName>
        <ecNumber evidence="2">2.3.2.26</ecNumber>
    </recommendedName>
</protein>
<proteinExistence type="predicted"/>
<dbReference type="eggNOG" id="KOG0941">
    <property type="taxonomic scope" value="Eukaryota"/>
</dbReference>
<dbReference type="SMART" id="SM00119">
    <property type="entry name" value="HECTc"/>
    <property type="match status" value="1"/>
</dbReference>
<dbReference type="Ensembl" id="ENSSHAT00000005198.2">
    <property type="protein sequence ID" value="ENSSHAP00000005147.2"/>
    <property type="gene ID" value="ENSSHAG00000004501.2"/>
</dbReference>
<sequence length="374" mass="43648">MYVCVMYVCYIYIHTCMYLLSLYSSEKCWASMEKSSFKSLIELLKRTMGFQINFWSGSVQDHCNSKDLLGMMKKLHMVNKNAKSKVPENIFHISELYHKLNFWEDLSKWKYVKAQPQSEDEANNPVIFAHFPFIFDLPSKVKMLEINSILNRQAAIFITESHHFANLMLNQTSELATAHQLHLKVRRNHLVEDALRQLNKVVDNDLKKELLVSFTKEIGPDYGGVRKAFFHYVFEEMIHPKYEMFMYCEESSLMWFPPSPKFDKKNYFLFGILCGLSIVNGNVANLPFPLALYKKLLNQKLSLEDLQELSPKFDNLKLLLDENAKSIEDFLMYFSIHWVGKDVDLIPNGSSVLVNKTNRIQNITMDTVNHILPL</sequence>
<dbReference type="EC" id="2.3.2.26" evidence="2"/>
<accession>G3VPP2</accession>
<feature type="domain" description="HECT" evidence="6">
    <location>
        <begin position="202"/>
        <end position="363"/>
    </location>
</feature>
<dbReference type="Gene3D" id="3.30.2160.10">
    <property type="entry name" value="Hect, E3 ligase catalytic domain"/>
    <property type="match status" value="1"/>
</dbReference>
<dbReference type="HOGENOM" id="CLU_002173_5_3_1"/>
<dbReference type="STRING" id="9305.ENSSHAP00000005147"/>
<evidence type="ECO:0000256" key="2">
    <source>
        <dbReference type="ARBA" id="ARBA00012485"/>
    </source>
</evidence>
<dbReference type="InParanoid" id="G3VPP2"/>
<dbReference type="GO" id="GO:0000209">
    <property type="term" value="P:protein polyubiquitination"/>
    <property type="evidence" value="ECO:0007669"/>
    <property type="project" value="InterPro"/>
</dbReference>
<dbReference type="InterPro" id="IPR044611">
    <property type="entry name" value="E3A/B/C-like"/>
</dbReference>
<evidence type="ECO:0000313" key="8">
    <source>
        <dbReference type="Proteomes" id="UP000007648"/>
    </source>
</evidence>
<comment type="catalytic activity">
    <reaction evidence="1">
        <text>S-ubiquitinyl-[E2 ubiquitin-conjugating enzyme]-L-cysteine + [acceptor protein]-L-lysine = [E2 ubiquitin-conjugating enzyme]-L-cysteine + N(6)-ubiquitinyl-[acceptor protein]-L-lysine.</text>
        <dbReference type="EC" id="2.3.2.26"/>
    </reaction>
</comment>
<dbReference type="PROSITE" id="PS50237">
    <property type="entry name" value="HECT"/>
    <property type="match status" value="1"/>
</dbReference>
<dbReference type="SUPFAM" id="SSF56204">
    <property type="entry name" value="Hect, E3 ligase catalytic domain"/>
    <property type="match status" value="1"/>
</dbReference>
<reference evidence="7" key="3">
    <citation type="submission" date="2025-09" db="UniProtKB">
        <authorList>
            <consortium name="Ensembl"/>
        </authorList>
    </citation>
    <scope>IDENTIFICATION</scope>
</reference>
<dbReference type="PANTHER" id="PTHR45700">
    <property type="entry name" value="UBIQUITIN-PROTEIN LIGASE E3C"/>
    <property type="match status" value="1"/>
</dbReference>
<dbReference type="Proteomes" id="UP000007648">
    <property type="component" value="Unassembled WGS sequence"/>
</dbReference>
<evidence type="ECO:0000256" key="1">
    <source>
        <dbReference type="ARBA" id="ARBA00000885"/>
    </source>
</evidence>
<reference evidence="7" key="2">
    <citation type="submission" date="2025-08" db="UniProtKB">
        <authorList>
            <consortium name="Ensembl"/>
        </authorList>
    </citation>
    <scope>IDENTIFICATION</scope>
</reference>
<dbReference type="InterPro" id="IPR035983">
    <property type="entry name" value="Hect_E3_ubiquitin_ligase"/>
</dbReference>